<keyword evidence="4 8" id="KW-0819">tRNA processing</keyword>
<feature type="binding site" evidence="8">
    <location>
        <begin position="28"/>
        <end position="33"/>
    </location>
    <ligand>
        <name>ATP</name>
        <dbReference type="ChEBI" id="CHEBI:30616"/>
    </ligand>
</feature>
<dbReference type="OrthoDB" id="9807403at2"/>
<evidence type="ECO:0000256" key="4">
    <source>
        <dbReference type="ARBA" id="ARBA00022694"/>
    </source>
</evidence>
<comment type="catalytic activity">
    <reaction evidence="7 8">
        <text>cytidine(34) in tRNA(Ile2) + L-lysine + ATP = lysidine(34) in tRNA(Ile2) + AMP + diphosphate + H(+)</text>
        <dbReference type="Rhea" id="RHEA:43744"/>
        <dbReference type="Rhea" id="RHEA-COMP:10625"/>
        <dbReference type="Rhea" id="RHEA-COMP:10670"/>
        <dbReference type="ChEBI" id="CHEBI:15378"/>
        <dbReference type="ChEBI" id="CHEBI:30616"/>
        <dbReference type="ChEBI" id="CHEBI:32551"/>
        <dbReference type="ChEBI" id="CHEBI:33019"/>
        <dbReference type="ChEBI" id="CHEBI:82748"/>
        <dbReference type="ChEBI" id="CHEBI:83665"/>
        <dbReference type="ChEBI" id="CHEBI:456215"/>
        <dbReference type="EC" id="6.3.4.19"/>
    </reaction>
</comment>
<dbReference type="SUPFAM" id="SSF56037">
    <property type="entry name" value="PheT/TilS domain"/>
    <property type="match status" value="1"/>
</dbReference>
<feature type="domain" description="Lysidine-tRNA(Ile) synthetase C-terminal" evidence="9">
    <location>
        <begin position="364"/>
        <end position="437"/>
    </location>
</feature>
<evidence type="ECO:0000256" key="6">
    <source>
        <dbReference type="ARBA" id="ARBA00022840"/>
    </source>
</evidence>
<proteinExistence type="inferred from homology"/>
<evidence type="ECO:0000313" key="10">
    <source>
        <dbReference type="EMBL" id="TQV84611.1"/>
    </source>
</evidence>
<protein>
    <recommendedName>
        <fullName evidence="8">tRNA(Ile)-lysidine synthase</fullName>
        <ecNumber evidence="8">6.3.4.19</ecNumber>
    </recommendedName>
    <alternativeName>
        <fullName evidence="8">tRNA(Ile)-2-lysyl-cytidine synthase</fullName>
    </alternativeName>
    <alternativeName>
        <fullName evidence="8">tRNA(Ile)-lysidine synthetase</fullName>
    </alternativeName>
</protein>
<comment type="function">
    <text evidence="8">Ligates lysine onto the cytidine present at position 34 of the AUA codon-specific tRNA(Ile) that contains the anticodon CAU, in an ATP-dependent manner. Cytidine is converted to lysidine, thus changing the amino acid specificity of the tRNA from methionine to isoleucine.</text>
</comment>
<dbReference type="NCBIfam" id="TIGR02433">
    <property type="entry name" value="lysidine_TilS_C"/>
    <property type="match status" value="1"/>
</dbReference>
<dbReference type="InterPro" id="IPR012796">
    <property type="entry name" value="Lysidine-tRNA-synth_C"/>
</dbReference>
<dbReference type="SUPFAM" id="SSF52402">
    <property type="entry name" value="Adenine nucleotide alpha hydrolases-like"/>
    <property type="match status" value="1"/>
</dbReference>
<evidence type="ECO:0000256" key="3">
    <source>
        <dbReference type="ARBA" id="ARBA00022598"/>
    </source>
</evidence>
<dbReference type="AlphaFoldDB" id="A0A545U562"/>
<dbReference type="GO" id="GO:0005524">
    <property type="term" value="F:ATP binding"/>
    <property type="evidence" value="ECO:0007669"/>
    <property type="project" value="UniProtKB-UniRule"/>
</dbReference>
<dbReference type="InterPro" id="IPR014729">
    <property type="entry name" value="Rossmann-like_a/b/a_fold"/>
</dbReference>
<dbReference type="EC" id="6.3.4.19" evidence="8"/>
<organism evidence="10 11">
    <name type="scientific">Exilibacterium tricleocarpae</name>
    <dbReference type="NCBI Taxonomy" id="2591008"/>
    <lineage>
        <taxon>Bacteria</taxon>
        <taxon>Pseudomonadati</taxon>
        <taxon>Pseudomonadota</taxon>
        <taxon>Gammaproteobacteria</taxon>
        <taxon>Cellvibrionales</taxon>
        <taxon>Cellvibrionaceae</taxon>
        <taxon>Exilibacterium</taxon>
    </lineage>
</organism>
<dbReference type="Gene3D" id="3.40.50.620">
    <property type="entry name" value="HUPs"/>
    <property type="match status" value="1"/>
</dbReference>
<keyword evidence="11" id="KW-1185">Reference proteome</keyword>
<name>A0A545U562_9GAMM</name>
<dbReference type="SMART" id="SM00977">
    <property type="entry name" value="TilS_C"/>
    <property type="match status" value="1"/>
</dbReference>
<dbReference type="Pfam" id="PF11734">
    <property type="entry name" value="TilS_C"/>
    <property type="match status" value="1"/>
</dbReference>
<dbReference type="HAMAP" id="MF_01161">
    <property type="entry name" value="tRNA_Ile_lys_synt"/>
    <property type="match status" value="1"/>
</dbReference>
<keyword evidence="6 8" id="KW-0067">ATP-binding</keyword>
<dbReference type="PANTHER" id="PTHR43033:SF1">
    <property type="entry name" value="TRNA(ILE)-LYSIDINE SYNTHASE-RELATED"/>
    <property type="match status" value="1"/>
</dbReference>
<dbReference type="EMBL" id="VHSG01000005">
    <property type="protein sequence ID" value="TQV84611.1"/>
    <property type="molecule type" value="Genomic_DNA"/>
</dbReference>
<keyword evidence="5 8" id="KW-0547">Nucleotide-binding</keyword>
<comment type="domain">
    <text evidence="8">The N-terminal region contains the highly conserved SGGXDS motif, predicted to be a P-loop motif involved in ATP binding.</text>
</comment>
<evidence type="ECO:0000256" key="5">
    <source>
        <dbReference type="ARBA" id="ARBA00022741"/>
    </source>
</evidence>
<comment type="similarity">
    <text evidence="8">Belongs to the tRNA(Ile)-lysidine synthase family.</text>
</comment>
<dbReference type="SUPFAM" id="SSF82829">
    <property type="entry name" value="MesJ substrate recognition domain-like"/>
    <property type="match status" value="1"/>
</dbReference>
<dbReference type="CDD" id="cd01992">
    <property type="entry name" value="TilS_N"/>
    <property type="match status" value="1"/>
</dbReference>
<dbReference type="Proteomes" id="UP000319732">
    <property type="component" value="Unassembled WGS sequence"/>
</dbReference>
<dbReference type="Pfam" id="PF09179">
    <property type="entry name" value="TilS"/>
    <property type="match status" value="1"/>
</dbReference>
<accession>A0A545U562</accession>
<dbReference type="Pfam" id="PF01171">
    <property type="entry name" value="ATP_bind_3"/>
    <property type="match status" value="1"/>
</dbReference>
<evidence type="ECO:0000256" key="1">
    <source>
        <dbReference type="ARBA" id="ARBA00004496"/>
    </source>
</evidence>
<gene>
    <name evidence="8 10" type="primary">tilS</name>
    <name evidence="10" type="ORF">FKG94_03560</name>
</gene>
<comment type="caution">
    <text evidence="10">The sequence shown here is derived from an EMBL/GenBank/DDBJ whole genome shotgun (WGS) entry which is preliminary data.</text>
</comment>
<sequence length="440" mass="49137">MSLSFSPDSLAAALQQQPAPRRWVVAYSGGLDSSVLLHALAQLAPAIPCCALHINHRLAAQSDQWQQHCAAACARWRIDFFAVTVAVTPAGEGPEAAARHARYAAFEQFLQAGDCLLQAHHLDDQAETLLLRLLRGSGPRGLAGIRPQRNLGRGTLLRPLLAWRRDQLHDYARERGLDWIEDGSNADTRFDRNYLRHSVLPLLAARWPDYRQRLDQTAALCAATERLNRDQAEADLAALQPRGERLGQSIDLPQLRAWPGYRRHNVLRHWFASQQLSTPALVHLQQVEQQLLDVRASAAAAVAWGELEVRSYGERLYCLPSLPAPADRVLQWCPDTVLLLPDGGLLAASSATGGAGRLRPVSRVEVRRRRGGERCRPHDRGHSQTLKKLLQERRLEPWLRDRVPLIYVDGKLAAVGDLWVCRGFVAEAGEPGLELDWRFD</sequence>
<reference evidence="10 11" key="1">
    <citation type="submission" date="2019-06" db="EMBL/GenBank/DDBJ databases">
        <title>Whole genome sequence for Cellvibrionaceae sp. R142.</title>
        <authorList>
            <person name="Wang G."/>
        </authorList>
    </citation>
    <scope>NUCLEOTIDE SEQUENCE [LARGE SCALE GENOMIC DNA]</scope>
    <source>
        <strain evidence="10 11">R142</strain>
    </source>
</reference>
<dbReference type="GO" id="GO:0006400">
    <property type="term" value="P:tRNA modification"/>
    <property type="evidence" value="ECO:0007669"/>
    <property type="project" value="UniProtKB-UniRule"/>
</dbReference>
<dbReference type="InterPro" id="IPR012094">
    <property type="entry name" value="tRNA_Ile_lys_synt"/>
</dbReference>
<dbReference type="InterPro" id="IPR012795">
    <property type="entry name" value="tRNA_Ile_lys_synt_N"/>
</dbReference>
<dbReference type="InterPro" id="IPR011063">
    <property type="entry name" value="TilS/TtcA_N"/>
</dbReference>
<evidence type="ECO:0000313" key="11">
    <source>
        <dbReference type="Proteomes" id="UP000319732"/>
    </source>
</evidence>
<evidence type="ECO:0000259" key="9">
    <source>
        <dbReference type="SMART" id="SM00977"/>
    </source>
</evidence>
<dbReference type="InterPro" id="IPR015262">
    <property type="entry name" value="tRNA_Ile_lys_synt_subst-bd"/>
</dbReference>
<dbReference type="PANTHER" id="PTHR43033">
    <property type="entry name" value="TRNA(ILE)-LYSIDINE SYNTHASE-RELATED"/>
    <property type="match status" value="1"/>
</dbReference>
<evidence type="ECO:0000256" key="7">
    <source>
        <dbReference type="ARBA" id="ARBA00048539"/>
    </source>
</evidence>
<dbReference type="GO" id="GO:0032267">
    <property type="term" value="F:tRNA(Ile)-lysidine synthase activity"/>
    <property type="evidence" value="ECO:0007669"/>
    <property type="project" value="UniProtKB-EC"/>
</dbReference>
<keyword evidence="2 8" id="KW-0963">Cytoplasm</keyword>
<comment type="subcellular location">
    <subcellularLocation>
        <location evidence="1 8">Cytoplasm</location>
    </subcellularLocation>
</comment>
<evidence type="ECO:0000256" key="2">
    <source>
        <dbReference type="ARBA" id="ARBA00022490"/>
    </source>
</evidence>
<dbReference type="GO" id="GO:0005737">
    <property type="term" value="C:cytoplasm"/>
    <property type="evidence" value="ECO:0007669"/>
    <property type="project" value="UniProtKB-SubCell"/>
</dbReference>
<evidence type="ECO:0000256" key="8">
    <source>
        <dbReference type="HAMAP-Rule" id="MF_01161"/>
    </source>
</evidence>
<dbReference type="Gene3D" id="1.20.59.20">
    <property type="match status" value="1"/>
</dbReference>
<dbReference type="NCBIfam" id="TIGR02432">
    <property type="entry name" value="lysidine_TilS_N"/>
    <property type="match status" value="1"/>
</dbReference>
<keyword evidence="3 8" id="KW-0436">Ligase</keyword>